<keyword evidence="1" id="KW-0812">Transmembrane</keyword>
<keyword evidence="4" id="KW-1185">Reference proteome</keyword>
<evidence type="ECO:0000313" key="3">
    <source>
        <dbReference type="EMBL" id="CAH3158928.1"/>
    </source>
</evidence>
<reference evidence="3 4" key="1">
    <citation type="submission" date="2022-05" db="EMBL/GenBank/DDBJ databases">
        <authorList>
            <consortium name="Genoscope - CEA"/>
            <person name="William W."/>
        </authorList>
    </citation>
    <scope>NUCLEOTIDE SEQUENCE [LARGE SCALE GENOMIC DNA]</scope>
</reference>
<feature type="transmembrane region" description="Helical" evidence="1">
    <location>
        <begin position="127"/>
        <end position="148"/>
    </location>
</feature>
<organism evidence="3 4">
    <name type="scientific">Porites lobata</name>
    <dbReference type="NCBI Taxonomy" id="104759"/>
    <lineage>
        <taxon>Eukaryota</taxon>
        <taxon>Metazoa</taxon>
        <taxon>Cnidaria</taxon>
        <taxon>Anthozoa</taxon>
        <taxon>Hexacorallia</taxon>
        <taxon>Scleractinia</taxon>
        <taxon>Fungiina</taxon>
        <taxon>Poritidae</taxon>
        <taxon>Porites</taxon>
    </lineage>
</organism>
<dbReference type="EMBL" id="CALNXK010000112">
    <property type="protein sequence ID" value="CAH3158928.1"/>
    <property type="molecule type" value="Genomic_DNA"/>
</dbReference>
<accession>A0ABN8Q7L4</accession>
<keyword evidence="1" id="KW-0472">Membrane</keyword>
<evidence type="ECO:0000313" key="4">
    <source>
        <dbReference type="Proteomes" id="UP001159405"/>
    </source>
</evidence>
<name>A0ABN8Q7L4_9CNID</name>
<feature type="chain" id="PRO_5047159876" evidence="2">
    <location>
        <begin position="25"/>
        <end position="246"/>
    </location>
</feature>
<proteinExistence type="predicted"/>
<evidence type="ECO:0000256" key="1">
    <source>
        <dbReference type="SAM" id="Phobius"/>
    </source>
</evidence>
<keyword evidence="1" id="KW-1133">Transmembrane helix</keyword>
<comment type="caution">
    <text evidence="3">The sequence shown here is derived from an EMBL/GenBank/DDBJ whole genome shotgun (WGS) entry which is preliminary data.</text>
</comment>
<keyword evidence="2" id="KW-0732">Signal</keyword>
<dbReference type="Proteomes" id="UP001159405">
    <property type="component" value="Unassembled WGS sequence"/>
</dbReference>
<feature type="signal peptide" evidence="2">
    <location>
        <begin position="1"/>
        <end position="24"/>
    </location>
</feature>
<evidence type="ECO:0000256" key="2">
    <source>
        <dbReference type="SAM" id="SignalP"/>
    </source>
</evidence>
<gene>
    <name evidence="3" type="ORF">PLOB_00003410</name>
</gene>
<protein>
    <submittedName>
        <fullName evidence="3">Uncharacterized protein</fullName>
    </submittedName>
</protein>
<sequence length="246" mass="26869">MKAVIRATAFALLLIFSPTMTGLGSTCSTKGLECPKSKICCDGHCVSSRKVCKVLCQELGDCDSSLNETCFFMDLYCKCSSSFSCNNLCQTAPDCSRSNAYCNQTCENLSTFSTEGDRPEELPLNPALLAIVTIMGVLIFSFLFCCCLSRMKSERKSVQAREAKGKLKSLGIERRTTEVIESENALPLIKAESQSAASARNGILAAETFKNTISSEKEKEMLISVVVESGLPPIREEDEEGEQEKE</sequence>